<keyword evidence="3" id="KW-1185">Reference proteome</keyword>
<dbReference type="AlphaFoldDB" id="A0AAD7CEA6"/>
<sequence length="179" mass="19737">MLNSPNGMFSAWITVDGVETPEYHVETSTDNKVVACWIASETGKKFSIHWKNFAYAADAKGDIEIDGTSLSGRFLYGKKLPACATKDGVREGEMVRPFVFSSLATTDDDDYLHHSSSEKLGTIELSIYPIEVLPSTGNVKRKRAQALDNITVHERSKKAASVTQQIALVSKIQIDPETR</sequence>
<protein>
    <recommendedName>
        <fullName evidence="1">DUF7918 domain-containing protein</fullName>
    </recommendedName>
</protein>
<evidence type="ECO:0000313" key="2">
    <source>
        <dbReference type="EMBL" id="KAJ7646756.1"/>
    </source>
</evidence>
<dbReference type="InterPro" id="IPR057678">
    <property type="entry name" value="DUF7918"/>
</dbReference>
<accession>A0AAD7CEA6</accession>
<dbReference type="PANTHER" id="PTHR36223">
    <property type="entry name" value="BETA-LACTAMASE-TYPE TRANSPEPTIDASE FOLD DOMAIN CONTAINING PROTEIN"/>
    <property type="match status" value="1"/>
</dbReference>
<dbReference type="Proteomes" id="UP001221142">
    <property type="component" value="Unassembled WGS sequence"/>
</dbReference>
<evidence type="ECO:0000259" key="1">
    <source>
        <dbReference type="Pfam" id="PF25534"/>
    </source>
</evidence>
<dbReference type="PANTHER" id="PTHR36223:SF1">
    <property type="entry name" value="TRANSCRIPTION ELONGATION FACTOR EAF N-TERMINAL DOMAIN-CONTAINING PROTEIN"/>
    <property type="match status" value="1"/>
</dbReference>
<organism evidence="2 3">
    <name type="scientific">Roridomyces roridus</name>
    <dbReference type="NCBI Taxonomy" id="1738132"/>
    <lineage>
        <taxon>Eukaryota</taxon>
        <taxon>Fungi</taxon>
        <taxon>Dikarya</taxon>
        <taxon>Basidiomycota</taxon>
        <taxon>Agaricomycotina</taxon>
        <taxon>Agaricomycetes</taxon>
        <taxon>Agaricomycetidae</taxon>
        <taxon>Agaricales</taxon>
        <taxon>Marasmiineae</taxon>
        <taxon>Mycenaceae</taxon>
        <taxon>Roridomyces</taxon>
    </lineage>
</organism>
<reference evidence="2" key="1">
    <citation type="submission" date="2023-03" db="EMBL/GenBank/DDBJ databases">
        <title>Massive genome expansion in bonnet fungi (Mycena s.s.) driven by repeated elements and novel gene families across ecological guilds.</title>
        <authorList>
            <consortium name="Lawrence Berkeley National Laboratory"/>
            <person name="Harder C.B."/>
            <person name="Miyauchi S."/>
            <person name="Viragh M."/>
            <person name="Kuo A."/>
            <person name="Thoen E."/>
            <person name="Andreopoulos B."/>
            <person name="Lu D."/>
            <person name="Skrede I."/>
            <person name="Drula E."/>
            <person name="Henrissat B."/>
            <person name="Morin E."/>
            <person name="Kohler A."/>
            <person name="Barry K."/>
            <person name="LaButti K."/>
            <person name="Morin E."/>
            <person name="Salamov A."/>
            <person name="Lipzen A."/>
            <person name="Mereny Z."/>
            <person name="Hegedus B."/>
            <person name="Baldrian P."/>
            <person name="Stursova M."/>
            <person name="Weitz H."/>
            <person name="Taylor A."/>
            <person name="Grigoriev I.V."/>
            <person name="Nagy L.G."/>
            <person name="Martin F."/>
            <person name="Kauserud H."/>
        </authorList>
    </citation>
    <scope>NUCLEOTIDE SEQUENCE</scope>
    <source>
        <strain evidence="2">9284</strain>
    </source>
</reference>
<proteinExistence type="predicted"/>
<gene>
    <name evidence="2" type="ORF">FB45DRAFT_1019058</name>
</gene>
<dbReference type="Pfam" id="PF25534">
    <property type="entry name" value="DUF7918"/>
    <property type="match status" value="1"/>
</dbReference>
<name>A0AAD7CEA6_9AGAR</name>
<dbReference type="EMBL" id="JARKIF010000002">
    <property type="protein sequence ID" value="KAJ7646756.1"/>
    <property type="molecule type" value="Genomic_DNA"/>
</dbReference>
<feature type="domain" description="DUF7918" evidence="1">
    <location>
        <begin position="13"/>
        <end position="176"/>
    </location>
</feature>
<comment type="caution">
    <text evidence="2">The sequence shown here is derived from an EMBL/GenBank/DDBJ whole genome shotgun (WGS) entry which is preliminary data.</text>
</comment>
<evidence type="ECO:0000313" key="3">
    <source>
        <dbReference type="Proteomes" id="UP001221142"/>
    </source>
</evidence>